<keyword evidence="9 14" id="KW-0786">Thiamine pyrophosphate</keyword>
<dbReference type="OrthoDB" id="8732661at2"/>
<dbReference type="Proteomes" id="UP000006055">
    <property type="component" value="Chromosome"/>
</dbReference>
<sequence>MGIDLDQLCINTLRFLAVDMVEKANSGHPGLPLGSAPIAYVIWDKFLKYNPTNPSWPDRDRFVLSAGHGCALLYAMLHVTGFDLSLDEIKQFRQWGSKTPGHPEYRKAPGVEATTGPLGQGLGNAIGMAMAEAALAAQFNKPDHKIVDHYTYVMVSDGDLMEGLSSEAGSLAGHLRLSKLIVCYCSNKISIEGSTDLAFTENCRTRFDAFGWHTQLVGNPYDLNAVHTAIEAARLEKNKPSFIEMRTHIGYGSPHKQDSSAAHGEPLGEEEVRLTKENLGWPTEPTFYIPDEALTHFRKAVDRGKARESEWKSSLEEYEKRYPDLASEFRRRISGSFPEGWDRELPSFKPDDGPIATRSASGKVINVLAPKMPELIGGAADLAPSTKTLIKDLSDFQANDYRGRNLRFGVREHIMGAAANGIALHGGFIPYVATFLIFSDYMRPSMRLAALTELHVIYVFTHDSIGLGEDGPTHQPIEQLVGLRAIPNFVLIRPADANETAKAWQVALKHREGPVALALTRQNLPVFDLSKYPNIANGVEKGGYIISDSKEGITPDIILVASGSEVQLILQAQERLLSRGVHARAVSMPSWNLFDKQDEDYRNTVFTPHVPILAVEAGATLGWRPYVGPSIEVIGVDRFGASAPGETVLEKLGFSVDNVCNRALNMLGKGK</sequence>
<keyword evidence="17" id="KW-0812">Transmembrane</keyword>
<feature type="binding site" evidence="13">
    <location>
        <position position="263"/>
    </location>
    <ligand>
        <name>substrate</name>
    </ligand>
</feature>
<comment type="catalytic activity">
    <reaction evidence="10">
        <text>D-sedoheptulose 7-phosphate + D-glyceraldehyde 3-phosphate = aldehydo-D-ribose 5-phosphate + D-xylulose 5-phosphate</text>
        <dbReference type="Rhea" id="RHEA:10508"/>
        <dbReference type="ChEBI" id="CHEBI:57483"/>
        <dbReference type="ChEBI" id="CHEBI:57737"/>
        <dbReference type="ChEBI" id="CHEBI:58273"/>
        <dbReference type="ChEBI" id="CHEBI:59776"/>
        <dbReference type="EC" id="2.2.1.1"/>
    </reaction>
</comment>
<keyword evidence="17" id="KW-1133">Transmembrane helix</keyword>
<feature type="site" description="Important for catalytic activity" evidence="16">
    <location>
        <position position="263"/>
    </location>
</feature>
<evidence type="ECO:0000256" key="6">
    <source>
        <dbReference type="ARBA" id="ARBA00022679"/>
    </source>
</evidence>
<feature type="binding site" evidence="13">
    <location>
        <position position="470"/>
    </location>
    <ligand>
        <name>substrate</name>
    </ligand>
</feature>
<keyword evidence="17" id="KW-0472">Membrane</keyword>
<feature type="transmembrane region" description="Helical" evidence="17">
    <location>
        <begin position="414"/>
        <end position="438"/>
    </location>
</feature>
<dbReference type="GO" id="GO:0004802">
    <property type="term" value="F:transketolase activity"/>
    <property type="evidence" value="ECO:0007669"/>
    <property type="project" value="UniProtKB-UniRule"/>
</dbReference>
<feature type="binding site" evidence="14">
    <location>
        <position position="68"/>
    </location>
    <ligand>
        <name>thiamine diphosphate</name>
        <dbReference type="ChEBI" id="CHEBI:58937"/>
    </ligand>
</feature>
<feature type="binding site" evidence="15">
    <location>
        <position position="187"/>
    </location>
    <ligand>
        <name>Mg(2+)</name>
        <dbReference type="ChEBI" id="CHEBI:18420"/>
    </ligand>
</feature>
<feature type="binding site" evidence="13">
    <location>
        <position position="358"/>
    </location>
    <ligand>
        <name>substrate</name>
    </ligand>
</feature>
<evidence type="ECO:0000256" key="1">
    <source>
        <dbReference type="ARBA" id="ARBA00001913"/>
    </source>
</evidence>
<comment type="cofactor">
    <cofactor evidence="1">
        <name>Ca(2+)</name>
        <dbReference type="ChEBI" id="CHEBI:29108"/>
    </cofactor>
</comment>
<keyword evidence="7 15" id="KW-0479">Metal-binding</keyword>
<feature type="site" description="Important for catalytic activity" evidence="16">
    <location>
        <position position="28"/>
    </location>
</feature>
<dbReference type="Gene3D" id="3.40.50.970">
    <property type="match status" value="2"/>
</dbReference>
<evidence type="ECO:0000256" key="8">
    <source>
        <dbReference type="ARBA" id="ARBA00022842"/>
    </source>
</evidence>
<dbReference type="InterPro" id="IPR055152">
    <property type="entry name" value="Transketolase-like_C_2"/>
</dbReference>
<evidence type="ECO:0000313" key="19">
    <source>
        <dbReference type="EMBL" id="AFM24810.1"/>
    </source>
</evidence>
<dbReference type="Pfam" id="PF22613">
    <property type="entry name" value="Transketolase_C_1"/>
    <property type="match status" value="1"/>
</dbReference>
<dbReference type="GO" id="GO:0005829">
    <property type="term" value="C:cytosol"/>
    <property type="evidence" value="ECO:0007669"/>
    <property type="project" value="TreeGrafter"/>
</dbReference>
<evidence type="ECO:0000256" key="3">
    <source>
        <dbReference type="ARBA" id="ARBA00007131"/>
    </source>
</evidence>
<comment type="cofactor">
    <cofactor evidence="14">
        <name>thiamine diphosphate</name>
        <dbReference type="ChEBI" id="CHEBI:58937"/>
    </cofactor>
    <text evidence="14">Binds 1 thiamine pyrophosphate per subunit. During the reaction, the substrate forms a covalent intermediate with the cofactor.</text>
</comment>
<dbReference type="PANTHER" id="PTHR43522">
    <property type="entry name" value="TRANSKETOLASE"/>
    <property type="match status" value="1"/>
</dbReference>
<dbReference type="RefSeq" id="WP_014809954.1">
    <property type="nucleotide sequence ID" value="NC_018025.1"/>
</dbReference>
<feature type="binding site" evidence="15">
    <location>
        <position position="157"/>
    </location>
    <ligand>
        <name>Mg(2+)</name>
        <dbReference type="ChEBI" id="CHEBI:18420"/>
    </ligand>
</feature>
<evidence type="ECO:0000313" key="20">
    <source>
        <dbReference type="Proteomes" id="UP000006055"/>
    </source>
</evidence>
<dbReference type="GO" id="GO:0009052">
    <property type="term" value="P:pentose-phosphate shunt, non-oxidative branch"/>
    <property type="evidence" value="ECO:0007669"/>
    <property type="project" value="UniProtKB-ARBA"/>
</dbReference>
<name>I4C5G9_DESTA</name>
<dbReference type="AlphaFoldDB" id="I4C5G9"/>
<evidence type="ECO:0000256" key="9">
    <source>
        <dbReference type="ARBA" id="ARBA00023052"/>
    </source>
</evidence>
<feature type="domain" description="Transketolase-like pyrimidine-binding" evidence="18">
    <location>
        <begin position="355"/>
        <end position="526"/>
    </location>
</feature>
<keyword evidence="8 15" id="KW-0460">Magnesium</keyword>
<evidence type="ECO:0000256" key="15">
    <source>
        <dbReference type="PIRSR" id="PIRSR605478-4"/>
    </source>
</evidence>
<dbReference type="CDD" id="cd07033">
    <property type="entry name" value="TPP_PYR_DXS_TK_like"/>
    <property type="match status" value="1"/>
</dbReference>
<dbReference type="Gene3D" id="3.40.50.920">
    <property type="match status" value="1"/>
</dbReference>
<evidence type="ECO:0000256" key="14">
    <source>
        <dbReference type="PIRSR" id="PIRSR605478-3"/>
    </source>
</evidence>
<proteinExistence type="inferred from homology"/>
<dbReference type="InterPro" id="IPR029061">
    <property type="entry name" value="THDP-binding"/>
</dbReference>
<feature type="binding site" evidence="14">
    <location>
        <position position="438"/>
    </location>
    <ligand>
        <name>thiamine diphosphate</name>
        <dbReference type="ChEBI" id="CHEBI:58937"/>
    </ligand>
</feature>
<evidence type="ECO:0000256" key="12">
    <source>
        <dbReference type="PIRSR" id="PIRSR605478-1"/>
    </source>
</evidence>
<dbReference type="InterPro" id="IPR033247">
    <property type="entry name" value="Transketolase_fam"/>
</dbReference>
<evidence type="ECO:0000256" key="7">
    <source>
        <dbReference type="ARBA" id="ARBA00022723"/>
    </source>
</evidence>
<evidence type="ECO:0000256" key="16">
    <source>
        <dbReference type="PIRSR" id="PIRSR605478-5"/>
    </source>
</evidence>
<feature type="active site" description="Proton donor" evidence="12">
    <location>
        <position position="412"/>
    </location>
</feature>
<accession>I4C5G9</accession>
<dbReference type="NCBIfam" id="TIGR00232">
    <property type="entry name" value="tktlase_bact"/>
    <property type="match status" value="1"/>
</dbReference>
<feature type="binding site" evidence="13">
    <location>
        <position position="521"/>
    </location>
    <ligand>
        <name>substrate</name>
    </ligand>
</feature>
<feature type="binding site" evidence="15">
    <location>
        <position position="189"/>
    </location>
    <ligand>
        <name>Mg(2+)</name>
        <dbReference type="ChEBI" id="CHEBI:18420"/>
    </ligand>
</feature>
<dbReference type="EMBL" id="CP003360">
    <property type="protein sequence ID" value="AFM24810.1"/>
    <property type="molecule type" value="Genomic_DNA"/>
</dbReference>
<dbReference type="PATRIC" id="fig|706587.4.peg.2423"/>
<feature type="binding site" evidence="13">
    <location>
        <position position="385"/>
    </location>
    <ligand>
        <name>substrate</name>
    </ligand>
</feature>
<dbReference type="Pfam" id="PF02779">
    <property type="entry name" value="Transket_pyr"/>
    <property type="match status" value="1"/>
</dbReference>
<dbReference type="CDD" id="cd02012">
    <property type="entry name" value="TPP_TK"/>
    <property type="match status" value="1"/>
</dbReference>
<protein>
    <recommendedName>
        <fullName evidence="5 11">Transketolase</fullName>
        <ecNumber evidence="5 11">2.2.1.1</ecNumber>
    </recommendedName>
</protein>
<comment type="similarity">
    <text evidence="3">Belongs to the transketolase family.</text>
</comment>
<dbReference type="InterPro" id="IPR009014">
    <property type="entry name" value="Transketo_C/PFOR_II"/>
</dbReference>
<dbReference type="KEGG" id="dti:Desti_2111"/>
<feature type="binding site" evidence="14">
    <location>
        <position position="187"/>
    </location>
    <ligand>
        <name>thiamine diphosphate</name>
        <dbReference type="ChEBI" id="CHEBI:58937"/>
    </ligand>
</feature>
<comment type="subunit">
    <text evidence="4">Homodimer.</text>
</comment>
<dbReference type="HOGENOM" id="CLU_009227_0_0_7"/>
<dbReference type="EC" id="2.2.1.1" evidence="5 11"/>
<feature type="binding site" evidence="13">
    <location>
        <position position="28"/>
    </location>
    <ligand>
        <name>substrate</name>
    </ligand>
</feature>
<gene>
    <name evidence="19" type="ordered locus">Desti_2111</name>
</gene>
<evidence type="ECO:0000259" key="18">
    <source>
        <dbReference type="SMART" id="SM00861"/>
    </source>
</evidence>
<evidence type="ECO:0000256" key="2">
    <source>
        <dbReference type="ARBA" id="ARBA00001941"/>
    </source>
</evidence>
<evidence type="ECO:0000256" key="10">
    <source>
        <dbReference type="ARBA" id="ARBA00049473"/>
    </source>
</evidence>
<feature type="binding site" evidence="13">
    <location>
        <position position="474"/>
    </location>
    <ligand>
        <name>substrate</name>
    </ligand>
</feature>
<reference evidence="20" key="1">
    <citation type="submission" date="2012-06" db="EMBL/GenBank/DDBJ databases">
        <title>Complete sequence of chromosome of Desulfomonile tiedjei DSM 6799.</title>
        <authorList>
            <person name="Lucas S."/>
            <person name="Copeland A."/>
            <person name="Lapidus A."/>
            <person name="Glavina del Rio T."/>
            <person name="Dalin E."/>
            <person name="Tice H."/>
            <person name="Bruce D."/>
            <person name="Goodwin L."/>
            <person name="Pitluck S."/>
            <person name="Peters L."/>
            <person name="Ovchinnikova G."/>
            <person name="Zeytun A."/>
            <person name="Lu M."/>
            <person name="Kyrpides N."/>
            <person name="Mavromatis K."/>
            <person name="Ivanova N."/>
            <person name="Brettin T."/>
            <person name="Detter J.C."/>
            <person name="Han C."/>
            <person name="Larimer F."/>
            <person name="Land M."/>
            <person name="Hauser L."/>
            <person name="Markowitz V."/>
            <person name="Cheng J.-F."/>
            <person name="Hugenholtz P."/>
            <person name="Woyke T."/>
            <person name="Wu D."/>
            <person name="Spring S."/>
            <person name="Schroeder M."/>
            <person name="Brambilla E."/>
            <person name="Klenk H.-P."/>
            <person name="Eisen J.A."/>
        </authorList>
    </citation>
    <scope>NUCLEOTIDE SEQUENCE [LARGE SCALE GENOMIC DNA]</scope>
    <source>
        <strain evidence="20">ATCC 49306 / DSM 6799 / DCB-1</strain>
    </source>
</reference>
<dbReference type="eggNOG" id="COG0021">
    <property type="taxonomic scope" value="Bacteria"/>
</dbReference>
<dbReference type="Pfam" id="PF00456">
    <property type="entry name" value="Transketolase_N"/>
    <property type="match status" value="1"/>
</dbReference>
<evidence type="ECO:0000256" key="5">
    <source>
        <dbReference type="ARBA" id="ARBA00013152"/>
    </source>
</evidence>
<comment type="cofactor">
    <cofactor evidence="2">
        <name>Co(2+)</name>
        <dbReference type="ChEBI" id="CHEBI:48828"/>
    </cofactor>
</comment>
<dbReference type="FunFam" id="3.40.50.970:FF:000004">
    <property type="entry name" value="Transketolase"/>
    <property type="match status" value="1"/>
</dbReference>
<evidence type="ECO:0000256" key="17">
    <source>
        <dbReference type="SAM" id="Phobius"/>
    </source>
</evidence>
<dbReference type="SUPFAM" id="SSF52518">
    <property type="entry name" value="Thiamin diphosphate-binding fold (THDP-binding)"/>
    <property type="match status" value="2"/>
</dbReference>
<evidence type="ECO:0000256" key="11">
    <source>
        <dbReference type="NCBIfam" id="TIGR00232"/>
    </source>
</evidence>
<dbReference type="PROSITE" id="PS00801">
    <property type="entry name" value="TRANSKETOLASE_1"/>
    <property type="match status" value="1"/>
</dbReference>
<organism evidence="19 20">
    <name type="scientific">Desulfomonile tiedjei (strain ATCC 49306 / DSM 6799 / DCB-1)</name>
    <dbReference type="NCBI Taxonomy" id="706587"/>
    <lineage>
        <taxon>Bacteria</taxon>
        <taxon>Pseudomonadati</taxon>
        <taxon>Thermodesulfobacteriota</taxon>
        <taxon>Desulfomonilia</taxon>
        <taxon>Desulfomonilales</taxon>
        <taxon>Desulfomonilaceae</taxon>
        <taxon>Desulfomonile</taxon>
    </lineage>
</organism>
<dbReference type="PANTHER" id="PTHR43522:SF2">
    <property type="entry name" value="TRANSKETOLASE 1-RELATED"/>
    <property type="match status" value="1"/>
</dbReference>
<keyword evidence="20" id="KW-1185">Reference proteome</keyword>
<feature type="binding site" evidence="14">
    <location>
        <position position="158"/>
    </location>
    <ligand>
        <name>thiamine diphosphate</name>
        <dbReference type="ChEBI" id="CHEBI:58937"/>
    </ligand>
</feature>
<dbReference type="InterPro" id="IPR005474">
    <property type="entry name" value="Transketolase_N"/>
</dbReference>
<feature type="binding site" evidence="14">
    <location>
        <position position="263"/>
    </location>
    <ligand>
        <name>thiamine diphosphate</name>
        <dbReference type="ChEBI" id="CHEBI:58937"/>
    </ligand>
</feature>
<dbReference type="InterPro" id="IPR049557">
    <property type="entry name" value="Transketolase_CS"/>
</dbReference>
<dbReference type="InterPro" id="IPR005475">
    <property type="entry name" value="Transketolase-like_Pyr-bd"/>
</dbReference>
<evidence type="ECO:0000256" key="4">
    <source>
        <dbReference type="ARBA" id="ARBA00011738"/>
    </source>
</evidence>
<feature type="binding site" evidence="13">
    <location>
        <position position="462"/>
    </location>
    <ligand>
        <name>substrate</name>
    </ligand>
</feature>
<dbReference type="InterPro" id="IPR005478">
    <property type="entry name" value="Transketolase_bac-like"/>
</dbReference>
<dbReference type="FunFam" id="3.40.50.970:FF:000003">
    <property type="entry name" value="Transketolase"/>
    <property type="match status" value="1"/>
</dbReference>
<dbReference type="GO" id="GO:0046872">
    <property type="term" value="F:metal ion binding"/>
    <property type="evidence" value="ECO:0007669"/>
    <property type="project" value="UniProtKB-KW"/>
</dbReference>
<dbReference type="SUPFAM" id="SSF52922">
    <property type="entry name" value="TK C-terminal domain-like"/>
    <property type="match status" value="1"/>
</dbReference>
<dbReference type="STRING" id="706587.Desti_2111"/>
<feature type="binding site" evidence="14">
    <location>
        <begin position="116"/>
        <end position="118"/>
    </location>
    <ligand>
        <name>thiamine diphosphate</name>
        <dbReference type="ChEBI" id="CHEBI:58937"/>
    </ligand>
</feature>
<comment type="cofactor">
    <cofactor evidence="15">
        <name>Mg(2+)</name>
        <dbReference type="ChEBI" id="CHEBI:18420"/>
    </cofactor>
    <text evidence="15">Binds 1 Mg(2+) ion per subunit. Can also utilize other divalent metal cations, such as Ca(2+), Mn(2+) and Co(2+).</text>
</comment>
<evidence type="ECO:0000256" key="13">
    <source>
        <dbReference type="PIRSR" id="PIRSR605478-2"/>
    </source>
</evidence>
<dbReference type="SMART" id="SM00861">
    <property type="entry name" value="Transket_pyr"/>
    <property type="match status" value="1"/>
</dbReference>
<dbReference type="FunFam" id="3.40.50.920:FF:000003">
    <property type="entry name" value="Transketolase"/>
    <property type="match status" value="1"/>
</dbReference>
<keyword evidence="6" id="KW-0808">Transferase</keyword>